<protein>
    <submittedName>
        <fullName evidence="2">Putative ATPase subunit of terminase (GpP-like)</fullName>
    </submittedName>
</protein>
<evidence type="ECO:0000259" key="1">
    <source>
        <dbReference type="Pfam" id="PF06056"/>
    </source>
</evidence>
<evidence type="ECO:0000313" key="3">
    <source>
        <dbReference type="Proteomes" id="UP000184112"/>
    </source>
</evidence>
<proteinExistence type="predicted"/>
<dbReference type="EMBL" id="FQWH01000002">
    <property type="protein sequence ID" value="SHG33039.1"/>
    <property type="molecule type" value="Genomic_DNA"/>
</dbReference>
<dbReference type="Pfam" id="PF06056">
    <property type="entry name" value="Terminase_5"/>
    <property type="match status" value="1"/>
</dbReference>
<organism evidence="2 3">
    <name type="scientific">Flavobacterium johnsoniae</name>
    <name type="common">Cytophaga johnsonae</name>
    <dbReference type="NCBI Taxonomy" id="986"/>
    <lineage>
        <taxon>Bacteria</taxon>
        <taxon>Pseudomonadati</taxon>
        <taxon>Bacteroidota</taxon>
        <taxon>Flavobacteriia</taxon>
        <taxon>Flavobacteriales</taxon>
        <taxon>Flavobacteriaceae</taxon>
        <taxon>Flavobacterium</taxon>
    </lineage>
</organism>
<dbReference type="Proteomes" id="UP000184112">
    <property type="component" value="Unassembled WGS sequence"/>
</dbReference>
<name>A0A1M5IYB4_FLAJO</name>
<sequence length="71" mass="8315">MGLNKKYLHIKKVLELYHKGVPKNKIAKEIGTTEKTIAKWIRDSTSTDKSFEQRLLEIESFIEIIKKTIKI</sequence>
<feature type="domain" description="Terminase ATPase subunit N-terminal" evidence="1">
    <location>
        <begin position="14"/>
        <end position="42"/>
    </location>
</feature>
<gene>
    <name evidence="2" type="ORF">SAMN05444388_102295</name>
</gene>
<dbReference type="RefSeq" id="WP_073408563.1">
    <property type="nucleotide sequence ID" value="NZ_FQWH01000002.1"/>
</dbReference>
<dbReference type="AlphaFoldDB" id="A0A1M5IYB4"/>
<reference evidence="2 3" key="1">
    <citation type="submission" date="2016-11" db="EMBL/GenBank/DDBJ databases">
        <authorList>
            <person name="Jaros S."/>
            <person name="Januszkiewicz K."/>
            <person name="Wedrychowicz H."/>
        </authorList>
    </citation>
    <scope>NUCLEOTIDE SEQUENCE [LARGE SCALE GENOMIC DNA]</scope>
    <source>
        <strain evidence="2 3">DSM 6792</strain>
    </source>
</reference>
<evidence type="ECO:0000313" key="2">
    <source>
        <dbReference type="EMBL" id="SHG33039.1"/>
    </source>
</evidence>
<accession>A0A1M5IYB4</accession>
<dbReference type="Gene3D" id="1.10.10.60">
    <property type="entry name" value="Homeodomain-like"/>
    <property type="match status" value="1"/>
</dbReference>
<dbReference type="InterPro" id="IPR010332">
    <property type="entry name" value="ATPase_terminase-su_N"/>
</dbReference>